<dbReference type="GO" id="GO:0004553">
    <property type="term" value="F:hydrolase activity, hydrolyzing O-glycosyl compounds"/>
    <property type="evidence" value="ECO:0007669"/>
    <property type="project" value="InterPro"/>
</dbReference>
<proteinExistence type="predicted"/>
<dbReference type="GO" id="GO:0005975">
    <property type="term" value="P:carbohydrate metabolic process"/>
    <property type="evidence" value="ECO:0007669"/>
    <property type="project" value="InterPro"/>
</dbReference>
<evidence type="ECO:0000313" key="4">
    <source>
        <dbReference type="EMBL" id="RKD17993.1"/>
    </source>
</evidence>
<protein>
    <submittedName>
        <fullName evidence="4">9-O-acetylesterase</fullName>
    </submittedName>
</protein>
<dbReference type="InterPro" id="IPR008979">
    <property type="entry name" value="Galactose-bd-like_sf"/>
</dbReference>
<feature type="domain" description="Sialate O-acetylesterase" evidence="3">
    <location>
        <begin position="104"/>
        <end position="215"/>
    </location>
</feature>
<dbReference type="EMBL" id="MBTA01000006">
    <property type="protein sequence ID" value="RKD17993.1"/>
    <property type="molecule type" value="Genomic_DNA"/>
</dbReference>
<dbReference type="GO" id="GO:0001681">
    <property type="term" value="F:sialate O-acetylesterase activity"/>
    <property type="evidence" value="ECO:0007669"/>
    <property type="project" value="InterPro"/>
</dbReference>
<name>A0A419S8B2_9SPHI</name>
<dbReference type="InterPro" id="IPR036514">
    <property type="entry name" value="SGNH_hydro_sf"/>
</dbReference>
<organism evidence="4 5">
    <name type="scientific">Pelobium manganitolerans</name>
    <dbReference type="NCBI Taxonomy" id="1842495"/>
    <lineage>
        <taxon>Bacteria</taxon>
        <taxon>Pseudomonadati</taxon>
        <taxon>Bacteroidota</taxon>
        <taxon>Sphingobacteriia</taxon>
        <taxon>Sphingobacteriales</taxon>
        <taxon>Sphingobacteriaceae</taxon>
        <taxon>Pelobium</taxon>
    </lineage>
</organism>
<reference evidence="4 5" key="1">
    <citation type="submission" date="2016-07" db="EMBL/GenBank/DDBJ databases">
        <title>Genome of Pelobium manganitolerans.</title>
        <authorList>
            <person name="Wu S."/>
            <person name="Wang G."/>
        </authorList>
    </citation>
    <scope>NUCLEOTIDE SEQUENCE [LARGE SCALE GENOMIC DNA]</scope>
    <source>
        <strain evidence="4 5">YS-25</strain>
    </source>
</reference>
<dbReference type="InterPro" id="IPR039329">
    <property type="entry name" value="SIAE"/>
</dbReference>
<dbReference type="InterPro" id="IPR005181">
    <property type="entry name" value="SASA"/>
</dbReference>
<keyword evidence="5" id="KW-1185">Reference proteome</keyword>
<dbReference type="InterPro" id="IPR013783">
    <property type="entry name" value="Ig-like_fold"/>
</dbReference>
<evidence type="ECO:0000256" key="1">
    <source>
        <dbReference type="ARBA" id="ARBA00022801"/>
    </source>
</evidence>
<comment type="caution">
    <text evidence="4">The sequence shown here is derived from an EMBL/GenBank/DDBJ whole genome shotgun (WGS) entry which is preliminary data.</text>
</comment>
<dbReference type="RefSeq" id="WP_120181063.1">
    <property type="nucleotide sequence ID" value="NZ_MBTA01000006.1"/>
</dbReference>
<dbReference type="AlphaFoldDB" id="A0A419S8B2"/>
<feature type="chain" id="PRO_5019433412" evidence="2">
    <location>
        <begin position="22"/>
        <end position="644"/>
    </location>
</feature>
<dbReference type="SUPFAM" id="SSF49785">
    <property type="entry name" value="Galactose-binding domain-like"/>
    <property type="match status" value="1"/>
</dbReference>
<dbReference type="PANTHER" id="PTHR22901">
    <property type="entry name" value="SIALATE O-ACETYLESTERASE"/>
    <property type="match status" value="1"/>
</dbReference>
<feature type="signal peptide" evidence="2">
    <location>
        <begin position="1"/>
        <end position="21"/>
    </location>
</feature>
<feature type="domain" description="Sialate O-acetylesterase" evidence="3">
    <location>
        <begin position="410"/>
        <end position="529"/>
    </location>
</feature>
<dbReference type="SUPFAM" id="SSF52266">
    <property type="entry name" value="SGNH hydrolase"/>
    <property type="match status" value="1"/>
</dbReference>
<keyword evidence="2" id="KW-0732">Signal</keyword>
<dbReference type="Gene3D" id="3.40.50.1110">
    <property type="entry name" value="SGNH hydrolase"/>
    <property type="match status" value="1"/>
</dbReference>
<dbReference type="Gene3D" id="2.60.120.260">
    <property type="entry name" value="Galactose-binding domain-like"/>
    <property type="match status" value="1"/>
</dbReference>
<dbReference type="Proteomes" id="UP000283433">
    <property type="component" value="Unassembled WGS sequence"/>
</dbReference>
<keyword evidence="1" id="KW-0378">Hydrolase</keyword>
<dbReference type="PANTHER" id="PTHR22901:SF0">
    <property type="entry name" value="SIALATE O-ACETYLESTERASE"/>
    <property type="match status" value="1"/>
</dbReference>
<gene>
    <name evidence="4" type="ORF">BCY91_16240</name>
</gene>
<evidence type="ECO:0000313" key="5">
    <source>
        <dbReference type="Proteomes" id="UP000283433"/>
    </source>
</evidence>
<dbReference type="Pfam" id="PF03629">
    <property type="entry name" value="SASA"/>
    <property type="match status" value="2"/>
</dbReference>
<dbReference type="Gene3D" id="2.60.40.10">
    <property type="entry name" value="Immunoglobulins"/>
    <property type="match status" value="1"/>
</dbReference>
<sequence>MNFKKLLLPLLFVGLQQTVFAQIKLPQLIANSMVLQRDKPLRIWGWASAGEQIKVNFNGKSGKAVADAQGKWTIILPAMKAGGPYQMSLKGKNTIVLKGILIGDVWLCAGQSNMVHQMRLHALRYQKDIDEANFPQIRQFWVPTATNLNGPETALKTSSWKPANPGNVLEFSAVAYFFARDIYRKHGIPIGIINSSVGGTPIEAWISEAGFNNFDAIKASIRQNKDTAYIAKRAKEQAFEYGSYGNDLGLSANPKWYQEDYEPNGWRRINIPGFWEDQGLRNLDGVVWFRKEIDIPAELANKAATLLMGRIVDADVFYINGKQVGSTSYQYPQRVYKVPANLLKAGKNLFVVRVQNNGGKGGFVPDKPYKLDFGGTKIDLKGYWSYKVGQISKPAKRTGERGPVNAQSQPTALYNAMIAPFKNYAIKGVLWYQGESNTGNAREYAKLLPALIADWRQQFRNAALPFYYVQLPNFGDVSYLPSESGTALVREAALKTLSIPNTGMAVTIDLGEWNDIHPDRKQEVGERLALIARHFDYGENQLEYSGPIFQSAEIKGQEIIVHFTHTGLGLQAIDGAPLSDFAIAGEDGKFVWANAKIVGNNVVVSSPDVANPKYVRYAWADSPMNPNLFNKDGLPASPFRTDDF</sequence>
<accession>A0A419S8B2</accession>
<dbReference type="OrthoDB" id="9816001at2"/>
<evidence type="ECO:0000259" key="3">
    <source>
        <dbReference type="Pfam" id="PF03629"/>
    </source>
</evidence>
<evidence type="ECO:0000256" key="2">
    <source>
        <dbReference type="SAM" id="SignalP"/>
    </source>
</evidence>